<sequence>MRPAPAIGVWPKAADVAIILQEGIFDKDMDWYETPQPTGELIHFTCHYQL</sequence>
<reference evidence="1" key="1">
    <citation type="journal article" date="2020" name="New Phytol.">
        <title>Comparative genomics reveals dynamic genome evolution in host specialist ectomycorrhizal fungi.</title>
        <authorList>
            <person name="Lofgren L.A."/>
            <person name="Nguyen N.H."/>
            <person name="Vilgalys R."/>
            <person name="Ruytinx J."/>
            <person name="Liao H.L."/>
            <person name="Branco S."/>
            <person name="Kuo A."/>
            <person name="LaButti K."/>
            <person name="Lipzen A."/>
            <person name="Andreopoulos W."/>
            <person name="Pangilinan J."/>
            <person name="Riley R."/>
            <person name="Hundley H."/>
            <person name="Na H."/>
            <person name="Barry K."/>
            <person name="Grigoriev I.V."/>
            <person name="Stajich J.E."/>
            <person name="Kennedy P.G."/>
        </authorList>
    </citation>
    <scope>NUCLEOTIDE SEQUENCE</scope>
    <source>
        <strain evidence="1">FC203</strain>
    </source>
</reference>
<dbReference type="GeneID" id="64661351"/>
<dbReference type="EMBL" id="JABBWK010000028">
    <property type="protein sequence ID" value="KAG1900161.1"/>
    <property type="molecule type" value="Genomic_DNA"/>
</dbReference>
<evidence type="ECO:0000313" key="1">
    <source>
        <dbReference type="EMBL" id="KAG1900161.1"/>
    </source>
</evidence>
<proteinExistence type="predicted"/>
<gene>
    <name evidence="1" type="ORF">F5891DRAFT_1188854</name>
</gene>
<organism evidence="1 2">
    <name type="scientific">Suillus fuscotomentosus</name>
    <dbReference type="NCBI Taxonomy" id="1912939"/>
    <lineage>
        <taxon>Eukaryota</taxon>
        <taxon>Fungi</taxon>
        <taxon>Dikarya</taxon>
        <taxon>Basidiomycota</taxon>
        <taxon>Agaricomycotina</taxon>
        <taxon>Agaricomycetes</taxon>
        <taxon>Agaricomycetidae</taxon>
        <taxon>Boletales</taxon>
        <taxon>Suillineae</taxon>
        <taxon>Suillaceae</taxon>
        <taxon>Suillus</taxon>
    </lineage>
</organism>
<dbReference type="AlphaFoldDB" id="A0AAD4HL45"/>
<dbReference type="Proteomes" id="UP001195769">
    <property type="component" value="Unassembled WGS sequence"/>
</dbReference>
<protein>
    <submittedName>
        <fullName evidence="1">Uncharacterized protein</fullName>
    </submittedName>
</protein>
<comment type="caution">
    <text evidence="1">The sequence shown here is derived from an EMBL/GenBank/DDBJ whole genome shotgun (WGS) entry which is preliminary data.</text>
</comment>
<name>A0AAD4HL45_9AGAM</name>
<accession>A0AAD4HL45</accession>
<evidence type="ECO:0000313" key="2">
    <source>
        <dbReference type="Proteomes" id="UP001195769"/>
    </source>
</evidence>
<dbReference type="RefSeq" id="XP_041225737.1">
    <property type="nucleotide sequence ID" value="XM_041367053.1"/>
</dbReference>
<keyword evidence="2" id="KW-1185">Reference proteome</keyword>